<protein>
    <submittedName>
        <fullName evidence="1">Uncharacterized protein</fullName>
    </submittedName>
</protein>
<evidence type="ECO:0000313" key="2">
    <source>
        <dbReference type="Proteomes" id="UP000714618"/>
    </source>
</evidence>
<name>A0A9N8JYK9_9PEZI</name>
<keyword evidence="2" id="KW-1185">Reference proteome</keyword>
<accession>A0A9N8JYK9</accession>
<dbReference type="EMBL" id="CAIJEO010000006">
    <property type="protein sequence ID" value="CAD0095378.1"/>
    <property type="molecule type" value="Genomic_DNA"/>
</dbReference>
<comment type="caution">
    <text evidence="1">The sequence shown here is derived from an EMBL/GenBank/DDBJ whole genome shotgun (WGS) entry which is preliminary data.</text>
</comment>
<dbReference type="OrthoDB" id="10031947at2759"/>
<organism evidence="1 2">
    <name type="scientific">Aureobasidium mustum</name>
    <dbReference type="NCBI Taxonomy" id="2773714"/>
    <lineage>
        <taxon>Eukaryota</taxon>
        <taxon>Fungi</taxon>
        <taxon>Dikarya</taxon>
        <taxon>Ascomycota</taxon>
        <taxon>Pezizomycotina</taxon>
        <taxon>Dothideomycetes</taxon>
        <taxon>Dothideomycetidae</taxon>
        <taxon>Dothideales</taxon>
        <taxon>Saccotheciaceae</taxon>
        <taxon>Aureobasidium</taxon>
    </lineage>
</organism>
<sequence length="83" mass="8789">MDENSAVATFQLNCFQSGYVALDDVSVTSDEGSSGEGQVVSTKTTTVYRTETIVQSQTFTQIETTTSISGSEVVLTTLVPTVV</sequence>
<proteinExistence type="predicted"/>
<evidence type="ECO:0000313" key="1">
    <source>
        <dbReference type="EMBL" id="CAD0095378.1"/>
    </source>
</evidence>
<dbReference type="Proteomes" id="UP000714618">
    <property type="component" value="Unassembled WGS sequence"/>
</dbReference>
<dbReference type="AlphaFoldDB" id="A0A9N8JYK9"/>
<gene>
    <name evidence="1" type="ORF">AWRI4233_LOCUS5168</name>
</gene>
<reference evidence="1" key="1">
    <citation type="submission" date="2020-06" db="EMBL/GenBank/DDBJ databases">
        <authorList>
            <person name="Onetto C."/>
        </authorList>
    </citation>
    <scope>NUCLEOTIDE SEQUENCE</scope>
</reference>